<sequence length="318" mass="34477">MRPVRFVALAEDGRSLVLKDESGRMLSLAIDERVAAAIKTDRAGVAGQLAMEMESALTPRDIQARIRSGQSAEEVAKAANTPLEKILRFAGPVLQERAMIADHARRTRLRTSESGSSLSAVVDVRLAGHGVDPDAVEWDAYRRETGTWRVVASWPSGKATAYAAWDMDAARSVVSPTDQMASYLSVEKPPEILVHDEIAAELDLGDVDTQELPRMSPISVLRPRQPTPEPEPEPVPVAQPTPPPAPRQAAPTPPPVRTQPAAKAKPEHLPHTEPEPEPEPVQPEPQRAEAASGSGSRRGKPELPGWDDILFGARPHRN</sequence>
<comment type="caution">
    <text evidence="3">The sequence shown here is derived from an EMBL/GenBank/DDBJ whole genome shotgun (WGS) entry which is preliminary data.</text>
</comment>
<feature type="region of interest" description="Disordered" evidence="1">
    <location>
        <begin position="204"/>
        <end position="318"/>
    </location>
</feature>
<organism evidence="3 4">
    <name type="scientific">Fodinicola feengrottensis</name>
    <dbReference type="NCBI Taxonomy" id="435914"/>
    <lineage>
        <taxon>Bacteria</taxon>
        <taxon>Bacillati</taxon>
        <taxon>Actinomycetota</taxon>
        <taxon>Actinomycetes</taxon>
        <taxon>Mycobacteriales</taxon>
        <taxon>Fodinicola</taxon>
    </lineage>
</organism>
<dbReference type="Pfam" id="PF11268">
    <property type="entry name" value="DUF3071"/>
    <property type="match status" value="1"/>
</dbReference>
<feature type="domain" description="DUF3071" evidence="2">
    <location>
        <begin position="1"/>
        <end position="166"/>
    </location>
</feature>
<protein>
    <recommendedName>
        <fullName evidence="2">DUF3071 domain-containing protein</fullName>
    </recommendedName>
</protein>
<evidence type="ECO:0000256" key="1">
    <source>
        <dbReference type="SAM" id="MobiDB-lite"/>
    </source>
</evidence>
<evidence type="ECO:0000313" key="3">
    <source>
        <dbReference type="EMBL" id="GAA1709129.1"/>
    </source>
</evidence>
<keyword evidence="4" id="KW-1185">Reference proteome</keyword>
<dbReference type="RefSeq" id="WP_344314282.1">
    <property type="nucleotide sequence ID" value="NZ_BAAANY010000032.1"/>
</dbReference>
<feature type="compositionally biased region" description="Pro residues" evidence="1">
    <location>
        <begin position="225"/>
        <end position="257"/>
    </location>
</feature>
<dbReference type="NCBIfam" id="NF040712">
    <property type="entry name" value="SepH"/>
    <property type="match status" value="1"/>
</dbReference>
<reference evidence="3 4" key="1">
    <citation type="journal article" date="2019" name="Int. J. Syst. Evol. Microbiol.">
        <title>The Global Catalogue of Microorganisms (GCM) 10K type strain sequencing project: providing services to taxonomists for standard genome sequencing and annotation.</title>
        <authorList>
            <consortium name="The Broad Institute Genomics Platform"/>
            <consortium name="The Broad Institute Genome Sequencing Center for Infectious Disease"/>
            <person name="Wu L."/>
            <person name="Ma J."/>
        </authorList>
    </citation>
    <scope>NUCLEOTIDE SEQUENCE [LARGE SCALE GENOMIC DNA]</scope>
    <source>
        <strain evidence="3 4">JCM 14718</strain>
    </source>
</reference>
<gene>
    <name evidence="3" type="ORF">GCM10009765_68230</name>
</gene>
<proteinExistence type="predicted"/>
<name>A0ABN2IPL7_9ACTN</name>
<evidence type="ECO:0000313" key="4">
    <source>
        <dbReference type="Proteomes" id="UP001500618"/>
    </source>
</evidence>
<accession>A0ABN2IPL7</accession>
<dbReference type="InterPro" id="IPR047682">
    <property type="entry name" value="SepH-like"/>
</dbReference>
<dbReference type="InterPro" id="IPR021421">
    <property type="entry name" value="DUF3071"/>
</dbReference>
<dbReference type="Proteomes" id="UP001500618">
    <property type="component" value="Unassembled WGS sequence"/>
</dbReference>
<feature type="compositionally biased region" description="Basic and acidic residues" evidence="1">
    <location>
        <begin position="264"/>
        <end position="274"/>
    </location>
</feature>
<dbReference type="EMBL" id="BAAANY010000032">
    <property type="protein sequence ID" value="GAA1709129.1"/>
    <property type="molecule type" value="Genomic_DNA"/>
</dbReference>
<evidence type="ECO:0000259" key="2">
    <source>
        <dbReference type="Pfam" id="PF11268"/>
    </source>
</evidence>